<dbReference type="Pfam" id="PF00440">
    <property type="entry name" value="TetR_N"/>
    <property type="match status" value="1"/>
</dbReference>
<evidence type="ECO:0000256" key="5">
    <source>
        <dbReference type="SAM" id="MobiDB-lite"/>
    </source>
</evidence>
<dbReference type="SUPFAM" id="SSF46689">
    <property type="entry name" value="Homeodomain-like"/>
    <property type="match status" value="1"/>
</dbReference>
<comment type="caution">
    <text evidence="7">The sequence shown here is derived from an EMBL/GenBank/DDBJ whole genome shotgun (WGS) entry which is preliminary data.</text>
</comment>
<evidence type="ECO:0000256" key="3">
    <source>
        <dbReference type="ARBA" id="ARBA00023163"/>
    </source>
</evidence>
<organism evidence="7 8">
    <name type="scientific">Hoeflea poritis</name>
    <dbReference type="NCBI Taxonomy" id="2993659"/>
    <lineage>
        <taxon>Bacteria</taxon>
        <taxon>Pseudomonadati</taxon>
        <taxon>Pseudomonadota</taxon>
        <taxon>Alphaproteobacteria</taxon>
        <taxon>Hyphomicrobiales</taxon>
        <taxon>Rhizobiaceae</taxon>
        <taxon>Hoeflea</taxon>
    </lineage>
</organism>
<dbReference type="Gene3D" id="1.10.357.10">
    <property type="entry name" value="Tetracycline Repressor, domain 2"/>
    <property type="match status" value="1"/>
</dbReference>
<accession>A0ABT4VTB6</accession>
<evidence type="ECO:0000313" key="7">
    <source>
        <dbReference type="EMBL" id="MDA4847854.1"/>
    </source>
</evidence>
<dbReference type="InterPro" id="IPR050109">
    <property type="entry name" value="HTH-type_TetR-like_transc_reg"/>
</dbReference>
<dbReference type="PANTHER" id="PTHR30055">
    <property type="entry name" value="HTH-TYPE TRANSCRIPTIONAL REGULATOR RUTR"/>
    <property type="match status" value="1"/>
</dbReference>
<keyword evidence="2 4" id="KW-0238">DNA-binding</keyword>
<dbReference type="PRINTS" id="PR00455">
    <property type="entry name" value="HTHTETR"/>
</dbReference>
<evidence type="ECO:0000256" key="2">
    <source>
        <dbReference type="ARBA" id="ARBA00023125"/>
    </source>
</evidence>
<feature type="compositionally biased region" description="Basic and acidic residues" evidence="5">
    <location>
        <begin position="1"/>
        <end position="11"/>
    </location>
</feature>
<keyword evidence="1" id="KW-0805">Transcription regulation</keyword>
<protein>
    <submittedName>
        <fullName evidence="7">TetR/AcrR family transcriptional regulator</fullName>
    </submittedName>
</protein>
<dbReference type="EMBL" id="JAPJZH010000016">
    <property type="protein sequence ID" value="MDA4847854.1"/>
    <property type="molecule type" value="Genomic_DNA"/>
</dbReference>
<feature type="region of interest" description="Disordered" evidence="5">
    <location>
        <begin position="1"/>
        <end position="20"/>
    </location>
</feature>
<gene>
    <name evidence="7" type="ORF">OOZ53_21020</name>
</gene>
<dbReference type="InterPro" id="IPR001647">
    <property type="entry name" value="HTH_TetR"/>
</dbReference>
<dbReference type="PROSITE" id="PS50977">
    <property type="entry name" value="HTH_TETR_2"/>
    <property type="match status" value="1"/>
</dbReference>
<keyword evidence="8" id="KW-1185">Reference proteome</keyword>
<keyword evidence="3" id="KW-0804">Transcription</keyword>
<feature type="DNA-binding region" description="H-T-H motif" evidence="4">
    <location>
        <begin position="47"/>
        <end position="66"/>
    </location>
</feature>
<name>A0ABT4VTB6_9HYPH</name>
<feature type="domain" description="HTH tetR-type" evidence="6">
    <location>
        <begin position="24"/>
        <end position="84"/>
    </location>
</feature>
<evidence type="ECO:0000313" key="8">
    <source>
        <dbReference type="Proteomes" id="UP001148313"/>
    </source>
</evidence>
<reference evidence="7" key="1">
    <citation type="submission" date="2022-11" db="EMBL/GenBank/DDBJ databases">
        <title>Hoeflea poritis sp. nov., isolated from scleractinian coral Porites lutea.</title>
        <authorList>
            <person name="Zhang G."/>
            <person name="Wei Q."/>
            <person name="Cai L."/>
        </authorList>
    </citation>
    <scope>NUCLEOTIDE SEQUENCE</scope>
    <source>
        <strain evidence="7">E7-10</strain>
    </source>
</reference>
<sequence>MGDSVLKDNRPAKQGRRPNALRTAETRKALIEATIECLCEIGYSRTTTHEISRRAKITAGALQHHFGKKDELILAALDTLMAEMSLVLDRAEHVEGTTRQKIDAFVDLLWSEFYADRRYMAVWEIVIGSRGESDLHPRVAMHRHASVEKCEDVWCRAFDLPRARDDPRVKALHFALNYLRGSAMLPIVPAGNADADGMQEALKDFLVHEFARHGK</sequence>
<evidence type="ECO:0000259" key="6">
    <source>
        <dbReference type="PROSITE" id="PS50977"/>
    </source>
</evidence>
<dbReference type="PANTHER" id="PTHR30055:SF234">
    <property type="entry name" value="HTH-TYPE TRANSCRIPTIONAL REGULATOR BETI"/>
    <property type="match status" value="1"/>
</dbReference>
<evidence type="ECO:0000256" key="4">
    <source>
        <dbReference type="PROSITE-ProRule" id="PRU00335"/>
    </source>
</evidence>
<evidence type="ECO:0000256" key="1">
    <source>
        <dbReference type="ARBA" id="ARBA00023015"/>
    </source>
</evidence>
<dbReference type="RefSeq" id="WP_271091697.1">
    <property type="nucleotide sequence ID" value="NZ_JAPJZH010000016.1"/>
</dbReference>
<dbReference type="InterPro" id="IPR009057">
    <property type="entry name" value="Homeodomain-like_sf"/>
</dbReference>
<proteinExistence type="predicted"/>
<dbReference type="Proteomes" id="UP001148313">
    <property type="component" value="Unassembled WGS sequence"/>
</dbReference>